<dbReference type="GO" id="GO:0005886">
    <property type="term" value="C:plasma membrane"/>
    <property type="evidence" value="ECO:0007669"/>
    <property type="project" value="TreeGrafter"/>
</dbReference>
<reference evidence="2 3" key="1">
    <citation type="submission" date="2019-07" db="EMBL/GenBank/DDBJ databases">
        <title>Lysobacter weifangensis sp. nov., isolated from bensulfuron-methyl contaminated farmland soil.</title>
        <authorList>
            <person name="Zhao H."/>
        </authorList>
    </citation>
    <scope>NUCLEOTIDE SEQUENCE [LARGE SCALE GENOMIC DNA]</scope>
    <source>
        <strain evidence="2 3">CC-Bw-6</strain>
    </source>
</reference>
<name>A0A516V8A9_9GAMM</name>
<dbReference type="InterPro" id="IPR007360">
    <property type="entry name" value="SirB"/>
</dbReference>
<keyword evidence="3" id="KW-1185">Reference proteome</keyword>
<dbReference type="AlphaFoldDB" id="A0A516V8A9"/>
<keyword evidence="1" id="KW-0812">Transmembrane</keyword>
<dbReference type="Proteomes" id="UP000315891">
    <property type="component" value="Chromosome"/>
</dbReference>
<feature type="transmembrane region" description="Helical" evidence="1">
    <location>
        <begin position="44"/>
        <end position="67"/>
    </location>
</feature>
<dbReference type="EMBL" id="CP041742">
    <property type="protein sequence ID" value="QDQ74769.1"/>
    <property type="molecule type" value="Genomic_DNA"/>
</dbReference>
<dbReference type="PANTHER" id="PTHR39594">
    <property type="entry name" value="PROTEIN YCHQ"/>
    <property type="match status" value="1"/>
</dbReference>
<feature type="transmembrane region" description="Helical" evidence="1">
    <location>
        <begin position="73"/>
        <end position="90"/>
    </location>
</feature>
<keyword evidence="1" id="KW-1133">Transmembrane helix</keyword>
<evidence type="ECO:0000313" key="3">
    <source>
        <dbReference type="Proteomes" id="UP000315891"/>
    </source>
</evidence>
<evidence type="ECO:0008006" key="4">
    <source>
        <dbReference type="Google" id="ProtNLM"/>
    </source>
</evidence>
<organism evidence="2 3">
    <name type="scientific">Pseudoluteimonas lycopersici</name>
    <dbReference type="NCBI Taxonomy" id="1324796"/>
    <lineage>
        <taxon>Bacteria</taxon>
        <taxon>Pseudomonadati</taxon>
        <taxon>Pseudomonadota</taxon>
        <taxon>Gammaproteobacteria</taxon>
        <taxon>Lysobacterales</taxon>
        <taxon>Lysobacteraceae</taxon>
        <taxon>Pseudoluteimonas</taxon>
    </lineage>
</organism>
<evidence type="ECO:0000256" key="1">
    <source>
        <dbReference type="SAM" id="Phobius"/>
    </source>
</evidence>
<dbReference type="PANTHER" id="PTHR39594:SF1">
    <property type="entry name" value="PROTEIN YCHQ"/>
    <property type="match status" value="1"/>
</dbReference>
<dbReference type="PIRSF" id="PIRSF005610">
    <property type="entry name" value="SirB"/>
    <property type="match status" value="1"/>
</dbReference>
<proteinExistence type="predicted"/>
<feature type="transmembrane region" description="Helical" evidence="1">
    <location>
        <begin position="102"/>
        <end position="121"/>
    </location>
</feature>
<gene>
    <name evidence="2" type="ORF">FNZ56_05285</name>
</gene>
<evidence type="ECO:0000313" key="2">
    <source>
        <dbReference type="EMBL" id="QDQ74769.1"/>
    </source>
</evidence>
<keyword evidence="1" id="KW-0472">Membrane</keyword>
<sequence>MAAFYPQIREVHILAASTSGGLFALRGACAIAGMRWPRAAPVRYASYAIDTTLLTAALMLVTILPAAMFANHWLTVKLCFVVAYVALGIATMRARRRGVRMACYVAALVAFALVVGIARAHQPLGWFVRWFA</sequence>
<dbReference type="OrthoDB" id="5588650at2"/>
<accession>A0A516V8A9</accession>
<dbReference type="Pfam" id="PF04247">
    <property type="entry name" value="SirB"/>
    <property type="match status" value="1"/>
</dbReference>
<protein>
    <recommendedName>
        <fullName evidence="4">Regulator SirB</fullName>
    </recommendedName>
</protein>